<dbReference type="GO" id="GO:0005524">
    <property type="term" value="F:ATP binding"/>
    <property type="evidence" value="ECO:0007669"/>
    <property type="project" value="UniProtKB-KW"/>
</dbReference>
<dbReference type="GO" id="GO:0004371">
    <property type="term" value="F:glycerone kinase activity"/>
    <property type="evidence" value="ECO:0007669"/>
    <property type="project" value="UniProtKB-EC"/>
</dbReference>
<dbReference type="Gene3D" id="1.25.40.340">
    <property type="match status" value="2"/>
</dbReference>
<dbReference type="Pfam" id="PF02734">
    <property type="entry name" value="Dak2"/>
    <property type="match status" value="1"/>
</dbReference>
<dbReference type="InterPro" id="IPR004007">
    <property type="entry name" value="DhaL_dom"/>
</dbReference>
<keyword evidence="5" id="KW-0547">Nucleotide-binding</keyword>
<dbReference type="GO" id="GO:0005829">
    <property type="term" value="C:cytosol"/>
    <property type="evidence" value="ECO:0007669"/>
    <property type="project" value="TreeGrafter"/>
</dbReference>
<dbReference type="OrthoDB" id="2666269at2759"/>
<accession>A0A9P7A463</accession>
<dbReference type="SMART" id="SM01120">
    <property type="entry name" value="Dak2"/>
    <property type="match status" value="1"/>
</dbReference>
<reference evidence="12" key="1">
    <citation type="journal article" date="2020" name="New Phytol.">
        <title>Comparative genomics reveals dynamic genome evolution in host specialist ectomycorrhizal fungi.</title>
        <authorList>
            <person name="Lofgren L.A."/>
            <person name="Nguyen N.H."/>
            <person name="Vilgalys R."/>
            <person name="Ruytinx J."/>
            <person name="Liao H.L."/>
            <person name="Branco S."/>
            <person name="Kuo A."/>
            <person name="LaButti K."/>
            <person name="Lipzen A."/>
            <person name="Andreopoulos W."/>
            <person name="Pangilinan J."/>
            <person name="Riley R."/>
            <person name="Hundley H."/>
            <person name="Na H."/>
            <person name="Barry K."/>
            <person name="Grigoriev I.V."/>
            <person name="Stajich J.E."/>
            <person name="Kennedy P.G."/>
        </authorList>
    </citation>
    <scope>NUCLEOTIDE SEQUENCE</scope>
    <source>
        <strain evidence="12">DOB743</strain>
    </source>
</reference>
<keyword evidence="6" id="KW-0418">Kinase</keyword>
<comment type="function">
    <text evidence="1">Catalyzes both the phosphorylation of dihydroxyacetone and of glyceraldehyde.</text>
</comment>
<evidence type="ECO:0000256" key="9">
    <source>
        <dbReference type="ARBA" id="ARBA00047974"/>
    </source>
</evidence>
<name>A0A9P7A463_9AGAM</name>
<dbReference type="SUPFAM" id="SSF82549">
    <property type="entry name" value="DAK1/DegV-like"/>
    <property type="match status" value="1"/>
</dbReference>
<dbReference type="Gene3D" id="3.30.1180.20">
    <property type="entry name" value="Dihydroxyacetone kinase, domain 2"/>
    <property type="match status" value="1"/>
</dbReference>
<dbReference type="Pfam" id="PF02733">
    <property type="entry name" value="Dak1"/>
    <property type="match status" value="1"/>
</dbReference>
<evidence type="ECO:0000256" key="4">
    <source>
        <dbReference type="ARBA" id="ARBA00022679"/>
    </source>
</evidence>
<evidence type="ECO:0000313" key="13">
    <source>
        <dbReference type="Proteomes" id="UP000714275"/>
    </source>
</evidence>
<dbReference type="InterPro" id="IPR050861">
    <property type="entry name" value="Dihydroxyacetone_Kinase"/>
</dbReference>
<keyword evidence="13" id="KW-1185">Reference proteome</keyword>
<evidence type="ECO:0000256" key="5">
    <source>
        <dbReference type="ARBA" id="ARBA00022741"/>
    </source>
</evidence>
<dbReference type="InterPro" id="IPR036117">
    <property type="entry name" value="DhaL_dom_sf"/>
</dbReference>
<dbReference type="GO" id="GO:0050354">
    <property type="term" value="F:triokinase activity"/>
    <property type="evidence" value="ECO:0007669"/>
    <property type="project" value="UniProtKB-EC"/>
</dbReference>
<dbReference type="GO" id="GO:0019563">
    <property type="term" value="P:glycerol catabolic process"/>
    <property type="evidence" value="ECO:0007669"/>
    <property type="project" value="TreeGrafter"/>
</dbReference>
<comment type="catalytic activity">
    <reaction evidence="10">
        <text>dihydroxyacetone + ATP = dihydroxyacetone phosphate + ADP + H(+)</text>
        <dbReference type="Rhea" id="RHEA:15773"/>
        <dbReference type="ChEBI" id="CHEBI:15378"/>
        <dbReference type="ChEBI" id="CHEBI:16016"/>
        <dbReference type="ChEBI" id="CHEBI:30616"/>
        <dbReference type="ChEBI" id="CHEBI:57642"/>
        <dbReference type="ChEBI" id="CHEBI:456216"/>
        <dbReference type="EC" id="2.7.1.29"/>
    </reaction>
</comment>
<sequence>MSHRHIYDFSDGLVRKSLRGAVALSPALRLQAFMHTLYVVTSSPSPRIAVLSSGGAGYKPAPVGYKLRNVHPPSLVTGSQVRVQNKFWPTIELTAFANGPTHRDLVVIISNYTGDRLDFGLAIEMLARNIRDRSKMGMTWRWPFREVSGKTFVCKLLCASSPTISPAKYLSDALVAHFRSIGVALGHCRSSGREPHAGLSLGIICVRRAPLESSRWLATKMLRLVRVSTFDAHEPWLREDDVTVLFMNNLGGVSQLEIGALVEEFGFLVGNNEDDKVVLLALLDAPSDAYSRLCKMKRRRRPCCRPSSPSGIFQSSSDGGLTWQGLGMLKGKVNKGIRGACQAVLVPEPDMTRFDMIMCDGDYGETFAGGATRRFNAAILAALDSGTFDPAKTDPAALVSKVGEILEGSIDGTADASLEDAVMAVKEGAEKTRGMKARLGRAPVCVSPDPGAWGVAYIVVGFEKGMAM</sequence>
<comment type="catalytic activity">
    <reaction evidence="9">
        <text>D-glyceraldehyde + ATP = D-glyceraldehyde 3-phosphate + ADP + H(+)</text>
        <dbReference type="Rhea" id="RHEA:13941"/>
        <dbReference type="ChEBI" id="CHEBI:15378"/>
        <dbReference type="ChEBI" id="CHEBI:17378"/>
        <dbReference type="ChEBI" id="CHEBI:30616"/>
        <dbReference type="ChEBI" id="CHEBI:59776"/>
        <dbReference type="ChEBI" id="CHEBI:456216"/>
        <dbReference type="EC" id="2.7.1.28"/>
    </reaction>
</comment>
<keyword evidence="4" id="KW-0808">Transferase</keyword>
<proteinExistence type="inferred from homology"/>
<evidence type="ECO:0000256" key="2">
    <source>
        <dbReference type="ARBA" id="ARBA00004778"/>
    </source>
</evidence>
<evidence type="ECO:0000259" key="11">
    <source>
        <dbReference type="PROSITE" id="PS51481"/>
    </source>
</evidence>
<dbReference type="PANTHER" id="PTHR28629:SF4">
    <property type="entry name" value="TRIOKINASE_FMN CYCLASE"/>
    <property type="match status" value="1"/>
</dbReference>
<dbReference type="EMBL" id="JABBWD010000004">
    <property type="protein sequence ID" value="KAG1782139.1"/>
    <property type="molecule type" value="Genomic_DNA"/>
</dbReference>
<dbReference type="InterPro" id="IPR004006">
    <property type="entry name" value="DhaK_dom"/>
</dbReference>
<evidence type="ECO:0000256" key="6">
    <source>
        <dbReference type="ARBA" id="ARBA00022777"/>
    </source>
</evidence>
<dbReference type="Gene3D" id="3.40.50.10440">
    <property type="entry name" value="Dihydroxyacetone kinase, domain 1"/>
    <property type="match status" value="1"/>
</dbReference>
<dbReference type="AlphaFoldDB" id="A0A9P7A463"/>
<comment type="similarity">
    <text evidence="3">Belongs to the dihydroxyacetone kinase (DAK) family.</text>
</comment>
<keyword evidence="7" id="KW-0319">Glycerol metabolism</keyword>
<evidence type="ECO:0000256" key="1">
    <source>
        <dbReference type="ARBA" id="ARBA00003264"/>
    </source>
</evidence>
<feature type="domain" description="DhaK" evidence="11">
    <location>
        <begin position="9"/>
        <end position="323"/>
    </location>
</feature>
<dbReference type="SUPFAM" id="SSF101473">
    <property type="entry name" value="DhaL-like"/>
    <property type="match status" value="1"/>
</dbReference>
<evidence type="ECO:0000256" key="8">
    <source>
        <dbReference type="ARBA" id="ARBA00022840"/>
    </source>
</evidence>
<protein>
    <submittedName>
        <fullName evidence="12">DAK1 DegV-like protein</fullName>
    </submittedName>
</protein>
<comment type="caution">
    <text evidence="12">The sequence shown here is derived from an EMBL/GenBank/DDBJ whole genome shotgun (WGS) entry which is preliminary data.</text>
</comment>
<dbReference type="PROSITE" id="PS51481">
    <property type="entry name" value="DHAK"/>
    <property type="match status" value="1"/>
</dbReference>
<evidence type="ECO:0000256" key="3">
    <source>
        <dbReference type="ARBA" id="ARBA00008757"/>
    </source>
</evidence>
<organism evidence="12 13">
    <name type="scientific">Suillus placidus</name>
    <dbReference type="NCBI Taxonomy" id="48579"/>
    <lineage>
        <taxon>Eukaryota</taxon>
        <taxon>Fungi</taxon>
        <taxon>Dikarya</taxon>
        <taxon>Basidiomycota</taxon>
        <taxon>Agaricomycotina</taxon>
        <taxon>Agaricomycetes</taxon>
        <taxon>Agaricomycetidae</taxon>
        <taxon>Boletales</taxon>
        <taxon>Suillineae</taxon>
        <taxon>Suillaceae</taxon>
        <taxon>Suillus</taxon>
    </lineage>
</organism>
<evidence type="ECO:0000256" key="7">
    <source>
        <dbReference type="ARBA" id="ARBA00022798"/>
    </source>
</evidence>
<gene>
    <name evidence="12" type="ORF">EV702DRAFT_1177175</name>
</gene>
<dbReference type="Proteomes" id="UP000714275">
    <property type="component" value="Unassembled WGS sequence"/>
</dbReference>
<keyword evidence="8" id="KW-0067">ATP-binding</keyword>
<comment type="pathway">
    <text evidence="2">Polyol metabolism; glycerol fermentation; glycerone phosphate from glycerol (oxidative route): step 2/2.</text>
</comment>
<evidence type="ECO:0000313" key="12">
    <source>
        <dbReference type="EMBL" id="KAG1782139.1"/>
    </source>
</evidence>
<dbReference type="PANTHER" id="PTHR28629">
    <property type="entry name" value="TRIOKINASE/FMN CYCLASE"/>
    <property type="match status" value="1"/>
</dbReference>
<evidence type="ECO:0000256" key="10">
    <source>
        <dbReference type="ARBA" id="ARBA00048898"/>
    </source>
</evidence>